<evidence type="ECO:0000313" key="2">
    <source>
        <dbReference type="Proteomes" id="UP000237000"/>
    </source>
</evidence>
<dbReference type="AlphaFoldDB" id="A0A2P5F011"/>
<dbReference type="InParanoid" id="A0A2P5F011"/>
<proteinExistence type="predicted"/>
<accession>A0A2P5F011</accession>
<protein>
    <submittedName>
        <fullName evidence="1">Uncharacterized protein</fullName>
    </submittedName>
</protein>
<dbReference type="Proteomes" id="UP000237000">
    <property type="component" value="Unassembled WGS sequence"/>
</dbReference>
<reference evidence="2" key="1">
    <citation type="submission" date="2016-06" db="EMBL/GenBank/DDBJ databases">
        <title>Parallel loss of symbiosis genes in relatives of nitrogen-fixing non-legume Parasponia.</title>
        <authorList>
            <person name="Van Velzen R."/>
            <person name="Holmer R."/>
            <person name="Bu F."/>
            <person name="Rutten L."/>
            <person name="Van Zeijl A."/>
            <person name="Liu W."/>
            <person name="Santuari L."/>
            <person name="Cao Q."/>
            <person name="Sharma T."/>
            <person name="Shen D."/>
            <person name="Roswanjaya Y."/>
            <person name="Wardhani T."/>
            <person name="Kalhor M.S."/>
            <person name="Jansen J."/>
            <person name="Van den Hoogen J."/>
            <person name="Gungor B."/>
            <person name="Hartog M."/>
            <person name="Hontelez J."/>
            <person name="Verver J."/>
            <person name="Yang W.-C."/>
            <person name="Schijlen E."/>
            <person name="Repin R."/>
            <person name="Schilthuizen M."/>
            <person name="Schranz E."/>
            <person name="Heidstra R."/>
            <person name="Miyata K."/>
            <person name="Fedorova E."/>
            <person name="Kohlen W."/>
            <person name="Bisseling T."/>
            <person name="Smit S."/>
            <person name="Geurts R."/>
        </authorList>
    </citation>
    <scope>NUCLEOTIDE SEQUENCE [LARGE SCALE GENOMIC DNA]</scope>
    <source>
        <strain evidence="2">cv. RG33-2</strain>
    </source>
</reference>
<gene>
    <name evidence="1" type="ORF">TorRG33x02_131420</name>
</gene>
<name>A0A2P5F011_TREOI</name>
<comment type="caution">
    <text evidence="1">The sequence shown here is derived from an EMBL/GenBank/DDBJ whole genome shotgun (WGS) entry which is preliminary data.</text>
</comment>
<keyword evidence="2" id="KW-1185">Reference proteome</keyword>
<sequence length="73" mass="8067">MIVVIPLFQEAGTLVRDLAGQPRSDTESIILRVRTASQPRVISPPLNWLVAPTNSISRSIGQVYNRHRSNTAT</sequence>
<dbReference type="EMBL" id="JXTC01000077">
    <property type="protein sequence ID" value="PON91111.1"/>
    <property type="molecule type" value="Genomic_DNA"/>
</dbReference>
<organism evidence="1 2">
    <name type="scientific">Trema orientale</name>
    <name type="common">Charcoal tree</name>
    <name type="synonym">Celtis orientalis</name>
    <dbReference type="NCBI Taxonomy" id="63057"/>
    <lineage>
        <taxon>Eukaryota</taxon>
        <taxon>Viridiplantae</taxon>
        <taxon>Streptophyta</taxon>
        <taxon>Embryophyta</taxon>
        <taxon>Tracheophyta</taxon>
        <taxon>Spermatophyta</taxon>
        <taxon>Magnoliopsida</taxon>
        <taxon>eudicotyledons</taxon>
        <taxon>Gunneridae</taxon>
        <taxon>Pentapetalae</taxon>
        <taxon>rosids</taxon>
        <taxon>fabids</taxon>
        <taxon>Rosales</taxon>
        <taxon>Cannabaceae</taxon>
        <taxon>Trema</taxon>
    </lineage>
</organism>
<evidence type="ECO:0000313" key="1">
    <source>
        <dbReference type="EMBL" id="PON91111.1"/>
    </source>
</evidence>